<feature type="domain" description="Squalene cyclase C-terminal" evidence="2">
    <location>
        <begin position="335"/>
        <end position="506"/>
    </location>
</feature>
<dbReference type="InterPro" id="IPR032696">
    <property type="entry name" value="SQ_cyclase_C"/>
</dbReference>
<keyword evidence="4" id="KW-1185">Reference proteome</keyword>
<evidence type="ECO:0000256" key="1">
    <source>
        <dbReference type="ARBA" id="ARBA00022723"/>
    </source>
</evidence>
<organism evidence="3 4">
    <name type="scientific">Streptomyces olivaceiscleroticus</name>
    <dbReference type="NCBI Taxonomy" id="68245"/>
    <lineage>
        <taxon>Bacteria</taxon>
        <taxon>Bacillati</taxon>
        <taxon>Actinomycetota</taxon>
        <taxon>Actinomycetes</taxon>
        <taxon>Kitasatosporales</taxon>
        <taxon>Streptomycetaceae</taxon>
        <taxon>Streptomyces</taxon>
    </lineage>
</organism>
<accession>A0ABP3JEJ5</accession>
<protein>
    <recommendedName>
        <fullName evidence="2">Squalene cyclase C-terminal domain-containing protein</fullName>
    </recommendedName>
</protein>
<proteinExistence type="predicted"/>
<dbReference type="Proteomes" id="UP001500909">
    <property type="component" value="Unassembled WGS sequence"/>
</dbReference>
<dbReference type="SUPFAM" id="SSF48239">
    <property type="entry name" value="Terpenoid cyclases/Protein prenyltransferases"/>
    <property type="match status" value="1"/>
</dbReference>
<name>A0ABP3JEJ5_9ACTN</name>
<evidence type="ECO:0000313" key="4">
    <source>
        <dbReference type="Proteomes" id="UP001500909"/>
    </source>
</evidence>
<dbReference type="InterPro" id="IPR008930">
    <property type="entry name" value="Terpenoid_cyclase/PrenylTrfase"/>
</dbReference>
<dbReference type="EMBL" id="BAAABY010000009">
    <property type="protein sequence ID" value="GAA0451258.1"/>
    <property type="molecule type" value="Genomic_DNA"/>
</dbReference>
<dbReference type="CDD" id="cd00688">
    <property type="entry name" value="ISOPREN_C2_like"/>
    <property type="match status" value="1"/>
</dbReference>
<gene>
    <name evidence="3" type="ORF">GCM10010361_14170</name>
</gene>
<dbReference type="Gene3D" id="1.50.10.20">
    <property type="match status" value="2"/>
</dbReference>
<keyword evidence="1" id="KW-0479">Metal-binding</keyword>
<evidence type="ECO:0000313" key="3">
    <source>
        <dbReference type="EMBL" id="GAA0451258.1"/>
    </source>
</evidence>
<sequence>MLVTSVAEPWTPAPFPDDAAQLVDSLKRRLISRMDAGGAVRVACRSRVLESALALRLVERVGREAAWGTRLRSYLEQQHPRLDGLEHVLAEAALGDTGFGPGAAQEWVSLAPAFTAARKRALVEMLAVVLDDHHVPVWDERAFDGAGLHSWALVQMSAVKAILVTAAGSPQRVTDEDVRRLMDTQRAPHVWEGNVLIHLSVLHALARLPGTEALVAEGLHKLRAHQRPDGGLPFVSDTDTWCTATCGAALASAGADPRVQHRLAAHLARRQLPAGGWSYTDLACQSDVDDTSVAVQFLHVLDAERYAGSVQRGMRSLYAVRGDDGGFPTYVAGAPSEASMTAAALGALTLCGQQHAPAVRQGLAFLAGQQHEDGSFPPDWSNSRLHTVFRVLLAARRSARPAPAVRRMVERSADLVRSQQNSDGGWGQQAGDSSDVISTAYGLIALCTQPGANPEPALAAADFLTTAQRAHGGAPPRPDSIGPRPFIFTVPALAEIFTLLALGHLRHRLAPVSAVPPARRSSPAVDGE</sequence>
<evidence type="ECO:0000259" key="2">
    <source>
        <dbReference type="Pfam" id="PF13243"/>
    </source>
</evidence>
<reference evidence="4" key="1">
    <citation type="journal article" date="2019" name="Int. J. Syst. Evol. Microbiol.">
        <title>The Global Catalogue of Microorganisms (GCM) 10K type strain sequencing project: providing services to taxonomists for standard genome sequencing and annotation.</title>
        <authorList>
            <consortium name="The Broad Institute Genomics Platform"/>
            <consortium name="The Broad Institute Genome Sequencing Center for Infectious Disease"/>
            <person name="Wu L."/>
            <person name="Ma J."/>
        </authorList>
    </citation>
    <scope>NUCLEOTIDE SEQUENCE [LARGE SCALE GENOMIC DNA]</scope>
    <source>
        <strain evidence="4">JCM 4805</strain>
    </source>
</reference>
<comment type="caution">
    <text evidence="3">The sequence shown here is derived from an EMBL/GenBank/DDBJ whole genome shotgun (WGS) entry which is preliminary data.</text>
</comment>
<dbReference type="Pfam" id="PF13243">
    <property type="entry name" value="SQHop_cyclase_C"/>
    <property type="match status" value="1"/>
</dbReference>